<protein>
    <submittedName>
        <fullName evidence="1">Uncharacterized protein</fullName>
    </submittedName>
</protein>
<dbReference type="Proteomes" id="UP000828390">
    <property type="component" value="Unassembled WGS sequence"/>
</dbReference>
<accession>A0A9D4DE43</accession>
<evidence type="ECO:0000313" key="1">
    <source>
        <dbReference type="EMBL" id="KAH3747231.1"/>
    </source>
</evidence>
<proteinExistence type="predicted"/>
<name>A0A9D4DE43_DREPO</name>
<sequence>MEGTLDLWYLSTGSSATDPRDPVKWGSIDLVVPWYWYNVSCGTMVKGPNCFKASRDLLVMVSEIYWHWFKGSCANGGLAVLVQGSYGTGLMDLVVIYWSKGSRSSGTGPKGDPVEMIWWYRSRGSSGTGTKWYWYNGFSGNGPGDLMVLDQWYWSMGSSGSVQGLYGTGPGGDLWYLSNGFSGNVYQGPIALLYWFRASMDLYLSTVSSATGPGHLGSSYTGQGDLWFHSRGSMVLFRGSDVMKKGIYETGQGVPMVLVMGL</sequence>
<keyword evidence="2" id="KW-1185">Reference proteome</keyword>
<dbReference type="EMBL" id="JAIWYP010000010">
    <property type="protein sequence ID" value="KAH3747231.1"/>
    <property type="molecule type" value="Genomic_DNA"/>
</dbReference>
<organism evidence="1 2">
    <name type="scientific">Dreissena polymorpha</name>
    <name type="common">Zebra mussel</name>
    <name type="synonym">Mytilus polymorpha</name>
    <dbReference type="NCBI Taxonomy" id="45954"/>
    <lineage>
        <taxon>Eukaryota</taxon>
        <taxon>Metazoa</taxon>
        <taxon>Spiralia</taxon>
        <taxon>Lophotrochozoa</taxon>
        <taxon>Mollusca</taxon>
        <taxon>Bivalvia</taxon>
        <taxon>Autobranchia</taxon>
        <taxon>Heteroconchia</taxon>
        <taxon>Euheterodonta</taxon>
        <taxon>Imparidentia</taxon>
        <taxon>Neoheterodontei</taxon>
        <taxon>Myida</taxon>
        <taxon>Dreissenoidea</taxon>
        <taxon>Dreissenidae</taxon>
        <taxon>Dreissena</taxon>
    </lineage>
</organism>
<comment type="caution">
    <text evidence="1">The sequence shown here is derived from an EMBL/GenBank/DDBJ whole genome shotgun (WGS) entry which is preliminary data.</text>
</comment>
<evidence type="ECO:0000313" key="2">
    <source>
        <dbReference type="Proteomes" id="UP000828390"/>
    </source>
</evidence>
<reference evidence="1" key="2">
    <citation type="submission" date="2020-11" db="EMBL/GenBank/DDBJ databases">
        <authorList>
            <person name="McCartney M.A."/>
            <person name="Auch B."/>
            <person name="Kono T."/>
            <person name="Mallez S."/>
            <person name="Becker A."/>
            <person name="Gohl D.M."/>
            <person name="Silverstein K.A.T."/>
            <person name="Koren S."/>
            <person name="Bechman K.B."/>
            <person name="Herman A."/>
            <person name="Abrahante J.E."/>
            <person name="Garbe J."/>
        </authorList>
    </citation>
    <scope>NUCLEOTIDE SEQUENCE</scope>
    <source>
        <strain evidence="1">Duluth1</strain>
        <tissue evidence="1">Whole animal</tissue>
    </source>
</reference>
<reference evidence="1" key="1">
    <citation type="journal article" date="2019" name="bioRxiv">
        <title>The Genome of the Zebra Mussel, Dreissena polymorpha: A Resource for Invasive Species Research.</title>
        <authorList>
            <person name="McCartney M.A."/>
            <person name="Auch B."/>
            <person name="Kono T."/>
            <person name="Mallez S."/>
            <person name="Zhang Y."/>
            <person name="Obille A."/>
            <person name="Becker A."/>
            <person name="Abrahante J.E."/>
            <person name="Garbe J."/>
            <person name="Badalamenti J.P."/>
            <person name="Herman A."/>
            <person name="Mangelson H."/>
            <person name="Liachko I."/>
            <person name="Sullivan S."/>
            <person name="Sone E.D."/>
            <person name="Koren S."/>
            <person name="Silverstein K.A.T."/>
            <person name="Beckman K.B."/>
            <person name="Gohl D.M."/>
        </authorList>
    </citation>
    <scope>NUCLEOTIDE SEQUENCE</scope>
    <source>
        <strain evidence="1">Duluth1</strain>
        <tissue evidence="1">Whole animal</tissue>
    </source>
</reference>
<dbReference type="AlphaFoldDB" id="A0A9D4DE43"/>
<gene>
    <name evidence="1" type="ORF">DPMN_181654</name>
</gene>